<keyword evidence="3" id="KW-1185">Reference proteome</keyword>
<dbReference type="OrthoDB" id="346968at2759"/>
<feature type="compositionally biased region" description="Low complexity" evidence="1">
    <location>
        <begin position="258"/>
        <end position="272"/>
    </location>
</feature>
<feature type="region of interest" description="Disordered" evidence="1">
    <location>
        <begin position="311"/>
        <end position="388"/>
    </location>
</feature>
<dbReference type="EMBL" id="HG725685">
    <property type="protein sequence ID" value="CDJ69227.1"/>
    <property type="molecule type" value="Genomic_DNA"/>
</dbReference>
<reference evidence="2" key="1">
    <citation type="submission" date="2013-10" db="EMBL/GenBank/DDBJ databases">
        <title>Genomic analysis of the causative agents of coccidiosis in chickens.</title>
        <authorList>
            <person name="Reid A.J."/>
            <person name="Blake D."/>
            <person name="Billington K."/>
            <person name="Browne H."/>
            <person name="Dunn M."/>
            <person name="Hung S."/>
            <person name="Kawahara F."/>
            <person name="Miranda-Saavedra D."/>
            <person name="Mourier T."/>
            <person name="Nagra H."/>
            <person name="Otto T.D."/>
            <person name="Rawlings N."/>
            <person name="Sanchez A."/>
            <person name="Sanders M."/>
            <person name="Subramaniam C."/>
            <person name="Tay Y."/>
            <person name="Dear P."/>
            <person name="Doerig C."/>
            <person name="Gruber A."/>
            <person name="Parkinson J."/>
            <person name="Shirley M."/>
            <person name="Wan K.L."/>
            <person name="Berriman M."/>
            <person name="Tomley F."/>
            <person name="Pain A."/>
        </authorList>
    </citation>
    <scope>NUCLEOTIDE SEQUENCE [LARGE SCALE GENOMIC DNA]</scope>
    <source>
        <strain evidence="2">Houghton</strain>
    </source>
</reference>
<dbReference type="Proteomes" id="UP000030754">
    <property type="component" value="Unassembled WGS sequence"/>
</dbReference>
<name>U6MYA9_9EIME</name>
<feature type="region of interest" description="Disordered" evidence="1">
    <location>
        <begin position="27"/>
        <end position="58"/>
    </location>
</feature>
<dbReference type="AlphaFoldDB" id="U6MYA9"/>
<feature type="compositionally biased region" description="Basic and acidic residues" evidence="1">
    <location>
        <begin position="213"/>
        <end position="233"/>
    </location>
</feature>
<proteinExistence type="predicted"/>
<feature type="compositionally biased region" description="Low complexity" evidence="1">
    <location>
        <begin position="565"/>
        <end position="574"/>
    </location>
</feature>
<feature type="region of interest" description="Disordered" evidence="1">
    <location>
        <begin position="655"/>
        <end position="727"/>
    </location>
</feature>
<feature type="compositionally biased region" description="Pro residues" evidence="1">
    <location>
        <begin position="347"/>
        <end position="357"/>
    </location>
</feature>
<feature type="compositionally biased region" description="Polar residues" evidence="1">
    <location>
        <begin position="360"/>
        <end position="369"/>
    </location>
</feature>
<feature type="compositionally biased region" description="Basic and acidic residues" evidence="1">
    <location>
        <begin position="40"/>
        <end position="50"/>
    </location>
</feature>
<reference evidence="2" key="2">
    <citation type="submission" date="2013-10" db="EMBL/GenBank/DDBJ databases">
        <authorList>
            <person name="Aslett M."/>
        </authorList>
    </citation>
    <scope>NUCLEOTIDE SEQUENCE [LARGE SCALE GENOMIC DNA]</scope>
    <source>
        <strain evidence="2">Houghton</strain>
    </source>
</reference>
<feature type="region of interest" description="Disordered" evidence="1">
    <location>
        <begin position="1"/>
        <end position="20"/>
    </location>
</feature>
<dbReference type="VEuPathDB" id="ToxoDB:ENH_00066290"/>
<feature type="compositionally biased region" description="Polar residues" evidence="1">
    <location>
        <begin position="488"/>
        <end position="497"/>
    </location>
</feature>
<evidence type="ECO:0000256" key="1">
    <source>
        <dbReference type="SAM" id="MobiDB-lite"/>
    </source>
</evidence>
<feature type="compositionally biased region" description="Low complexity" evidence="1">
    <location>
        <begin position="690"/>
        <end position="702"/>
    </location>
</feature>
<dbReference type="RefSeq" id="XP_013437694.1">
    <property type="nucleotide sequence ID" value="XM_013582240.1"/>
</dbReference>
<feature type="compositionally biased region" description="Pro residues" evidence="1">
    <location>
        <begin position="319"/>
        <end position="330"/>
    </location>
</feature>
<organism evidence="2 3">
    <name type="scientific">Eimeria necatrix</name>
    <dbReference type="NCBI Taxonomy" id="51315"/>
    <lineage>
        <taxon>Eukaryota</taxon>
        <taxon>Sar</taxon>
        <taxon>Alveolata</taxon>
        <taxon>Apicomplexa</taxon>
        <taxon>Conoidasida</taxon>
        <taxon>Coccidia</taxon>
        <taxon>Eucoccidiorida</taxon>
        <taxon>Eimeriorina</taxon>
        <taxon>Eimeriidae</taxon>
        <taxon>Eimeria</taxon>
    </lineage>
</organism>
<sequence>MNENSPERSSGVLGAPRNSGCYTGALPRPASVCNNSGSSGKKDDNSCRNKEHGKKGRNCCPSASNWWLLQPLLLRAQQVFAAVEFELQQTLKQQQQHIAAASVRDLQAFADLLSSLVCNQDGQIELPRKEALEGPLMEQHCEGEKLKAFSNAAGCYSESTSVATREEATIFTTTGAAATPAFALLPSSERATLNTLARRLHGSKSQKQQQQGHFDEHENSPRKYPVEHRREMEFLGNLQGEKRRKTPGDMIETSTDQATAVAPAGAATATGTHQSRRKRGSHRGEGGTVATAVPGTAENEALVQISTAVTSGVPEPTASVPPPPPPPPQGPAVMTAAPPTTPSTALFPPPPPPPLLPPNSRETILTTGGATAKDSRLSNDSSMAVPGLSSETLEALTGLDEKEREETIAILNALSLPSLMPLIEQHRVDPVELAATGDPVAPGASGDSDPEFLGDSLRRCDRQQTQEEQQLKQQNRQQRHSKQSSRSVNIQEASLSSAAPGAAHCRVQGTSSLSTLRPAELPRASEGSDAEEGEISDCGCEAPPAFGSSVALGSSPQGQAGGFGKAQQHQQQLGRSSAPTSEQVSCNRSDSNYRGADDTEEVQDVILGPSVSCHPTVAQCAGPPDPSLLDALIAARPLSSEAVLSNLYSLKKCEAARPQPQTQRKQKRRTQEAQQRHRQRWAEIQHRRAQAAAKRQQMKASALGSEENVEHPYSKSPLQPLTPFTPY</sequence>
<dbReference type="GeneID" id="25476764"/>
<evidence type="ECO:0000313" key="3">
    <source>
        <dbReference type="Proteomes" id="UP000030754"/>
    </source>
</evidence>
<feature type="compositionally biased region" description="Low complexity" evidence="1">
    <location>
        <begin position="466"/>
        <end position="476"/>
    </location>
</feature>
<accession>U6MYA9</accession>
<evidence type="ECO:0000313" key="2">
    <source>
        <dbReference type="EMBL" id="CDJ69227.1"/>
    </source>
</evidence>
<feature type="compositionally biased region" description="Basic and acidic residues" evidence="1">
    <location>
        <begin position="456"/>
        <end position="465"/>
    </location>
</feature>
<feature type="region of interest" description="Disordered" evidence="1">
    <location>
        <begin position="199"/>
        <end position="291"/>
    </location>
</feature>
<feature type="compositionally biased region" description="Polar residues" evidence="1">
    <location>
        <begin position="575"/>
        <end position="592"/>
    </location>
</feature>
<gene>
    <name evidence="2" type="ORF">ENH_00066290</name>
</gene>
<feature type="compositionally biased region" description="Low complexity" evidence="1">
    <location>
        <begin position="331"/>
        <end position="346"/>
    </location>
</feature>
<feature type="compositionally biased region" description="Basic and acidic residues" evidence="1">
    <location>
        <begin position="669"/>
        <end position="686"/>
    </location>
</feature>
<feature type="region of interest" description="Disordered" evidence="1">
    <location>
        <begin position="435"/>
        <end position="598"/>
    </location>
</feature>
<protein>
    <submittedName>
        <fullName evidence="2">Uncharacterized protein</fullName>
    </submittedName>
</protein>